<dbReference type="RefSeq" id="WP_379713663.1">
    <property type="nucleotide sequence ID" value="NZ_JBHTBS010000007.1"/>
</dbReference>
<gene>
    <name evidence="1" type="ORF">ACFQY0_14440</name>
</gene>
<dbReference type="EMBL" id="JBHTBS010000007">
    <property type="protein sequence ID" value="MFC7338389.1"/>
    <property type="molecule type" value="Genomic_DNA"/>
</dbReference>
<proteinExistence type="predicted"/>
<accession>A0ABW2LAP9</accession>
<dbReference type="Proteomes" id="UP001596472">
    <property type="component" value="Unassembled WGS sequence"/>
</dbReference>
<keyword evidence="2" id="KW-1185">Reference proteome</keyword>
<organism evidence="1 2">
    <name type="scientific">Haloferula chungangensis</name>
    <dbReference type="NCBI Taxonomy" id="1048331"/>
    <lineage>
        <taxon>Bacteria</taxon>
        <taxon>Pseudomonadati</taxon>
        <taxon>Verrucomicrobiota</taxon>
        <taxon>Verrucomicrobiia</taxon>
        <taxon>Verrucomicrobiales</taxon>
        <taxon>Verrucomicrobiaceae</taxon>
        <taxon>Haloferula</taxon>
    </lineage>
</organism>
<protein>
    <submittedName>
        <fullName evidence="1">Type I-E CRISPR-associated protein Cse1/CasA</fullName>
    </submittedName>
</protein>
<name>A0ABW2LAP9_9BACT</name>
<dbReference type="InterPro" id="IPR013381">
    <property type="entry name" value="CRISPR-assoc_prot_Cse1"/>
</dbReference>
<evidence type="ECO:0000313" key="2">
    <source>
        <dbReference type="Proteomes" id="UP001596472"/>
    </source>
</evidence>
<reference evidence="2" key="1">
    <citation type="journal article" date="2019" name="Int. J. Syst. Evol. Microbiol.">
        <title>The Global Catalogue of Microorganisms (GCM) 10K type strain sequencing project: providing services to taxonomists for standard genome sequencing and annotation.</title>
        <authorList>
            <consortium name="The Broad Institute Genomics Platform"/>
            <consortium name="The Broad Institute Genome Sequencing Center for Infectious Disease"/>
            <person name="Wu L."/>
            <person name="Ma J."/>
        </authorList>
    </citation>
    <scope>NUCLEOTIDE SEQUENCE [LARGE SCALE GENOMIC DNA]</scope>
    <source>
        <strain evidence="2">CGMCC 4.1467</strain>
    </source>
</reference>
<evidence type="ECO:0000313" key="1">
    <source>
        <dbReference type="EMBL" id="MFC7338389.1"/>
    </source>
</evidence>
<dbReference type="Pfam" id="PF09481">
    <property type="entry name" value="CRISPR_Cse1"/>
    <property type="match status" value="1"/>
</dbReference>
<comment type="caution">
    <text evidence="1">The sequence shown here is derived from an EMBL/GenBank/DDBJ whole genome shotgun (WGS) entry which is preliminary data.</text>
</comment>
<sequence length="520" mass="58100">MNFNLILDPWISVACGNCTKLLSLNETFARAAEITDLAMPPHERISILRLLLCISQAALDEHLDYDDAIPGLREKLSASAIPYLDQWQPAFELFGDGQRFLQGLSKKHGTMRASKLDLHLSTGNNSTLLDHRNLNSREIGFDRLATTLISFQNFAPAMGGYEGLGPAVARDMRHCFLHGRSLLETLNLNLLSYENLSNWTGEGMGRPIWENMTELLDYRSEALRNARSTYLGRLCPFTREIWIQSPTCILIASNDSGLPKPPEIIEPSASSLLVKKSNGSETTELRSINPSRSVWRELDAILAQGEGAKRPLYFENARTFGLQAVAVWSGGLSTDKGAVKTASSSLFAGEISIPSKFFDGPPEYLVRYRGAIKAASVWADAIGKATAEFAWRLQSSEADKAKKRKKPKDPFKAPAQADFWNRLEQHLPILYNFALDPTKSISDKPDTLGFAYNSENPYNPSAWHQLAGRLARECYRRTCDPDRSRNLIAYVQGESQLWPKNPQKKEIEAYKKELKNTTAA</sequence>